<evidence type="ECO:0000313" key="3">
    <source>
        <dbReference type="Proteomes" id="UP000515734"/>
    </source>
</evidence>
<dbReference type="Proteomes" id="UP000515734">
    <property type="component" value="Chromosome"/>
</dbReference>
<evidence type="ECO:0000256" key="1">
    <source>
        <dbReference type="SAM" id="MobiDB-lite"/>
    </source>
</evidence>
<feature type="region of interest" description="Disordered" evidence="1">
    <location>
        <begin position="66"/>
        <end position="106"/>
    </location>
</feature>
<evidence type="ECO:0000313" key="2">
    <source>
        <dbReference type="EMBL" id="BCI54701.1"/>
    </source>
</evidence>
<proteinExistence type="predicted"/>
<accession>A0A6S6PAH8</accession>
<gene>
    <name evidence="2" type="ORF">NIIDNTM18_39790</name>
</gene>
<organism evidence="2 3">
    <name type="scientific">Mycolicibacterium litorale</name>
    <dbReference type="NCBI Taxonomy" id="758802"/>
    <lineage>
        <taxon>Bacteria</taxon>
        <taxon>Bacillati</taxon>
        <taxon>Actinomycetota</taxon>
        <taxon>Actinomycetes</taxon>
        <taxon>Mycobacteriales</taxon>
        <taxon>Mycobacteriaceae</taxon>
        <taxon>Mycolicibacterium</taxon>
    </lineage>
</organism>
<feature type="compositionally biased region" description="Basic and acidic residues" evidence="1">
    <location>
        <begin position="72"/>
        <end position="85"/>
    </location>
</feature>
<name>A0A6S6PAH8_9MYCO</name>
<dbReference type="EMBL" id="AP023287">
    <property type="protein sequence ID" value="BCI54701.1"/>
    <property type="molecule type" value="Genomic_DNA"/>
</dbReference>
<sequence>MAVEEQHPGEVGTLADDVIGRTTSIDEFATFLRSAHALVVDAAHNEKVEVAMAPLQGAVPPFLVRQPQRSAPRADLRHTIRDSAPSRRVGHGKIRRDPAPDRSRLI</sequence>
<reference evidence="2 3" key="1">
    <citation type="submission" date="2020-07" db="EMBL/GenBank/DDBJ databases">
        <title>Complete genome sequence of Mycolicibacterium litorale like strain isolated from cardiac implantable electronic device infection.</title>
        <authorList>
            <person name="Fukano H."/>
            <person name="Miyama H."/>
            <person name="Hoshino Y."/>
        </authorList>
    </citation>
    <scope>NUCLEOTIDE SEQUENCE [LARGE SCALE GENOMIC DNA]</scope>
    <source>
        <strain evidence="2 3">NIIDNTM18</strain>
    </source>
</reference>
<feature type="compositionally biased region" description="Basic and acidic residues" evidence="1">
    <location>
        <begin position="95"/>
        <end position="106"/>
    </location>
</feature>
<dbReference type="AlphaFoldDB" id="A0A6S6PAH8"/>
<protein>
    <submittedName>
        <fullName evidence="2">Uncharacterized protein</fullName>
    </submittedName>
</protein>